<feature type="compositionally biased region" description="Polar residues" evidence="1">
    <location>
        <begin position="412"/>
        <end position="423"/>
    </location>
</feature>
<feature type="compositionally biased region" description="Low complexity" evidence="1">
    <location>
        <begin position="662"/>
        <end position="680"/>
    </location>
</feature>
<dbReference type="InterPro" id="IPR053129">
    <property type="entry name" value="Integrator_complex_assoc"/>
</dbReference>
<dbReference type="InterPro" id="IPR018853">
    <property type="entry name" value="DUF2457"/>
</dbReference>
<dbReference type="Proteomes" id="UP000749309">
    <property type="component" value="Unassembled WGS sequence"/>
</dbReference>
<feature type="compositionally biased region" description="Acidic residues" evidence="1">
    <location>
        <begin position="523"/>
        <end position="536"/>
    </location>
</feature>
<dbReference type="EMBL" id="JAAQVJ010000100">
    <property type="protein sequence ID" value="KAF3895004.1"/>
    <property type="molecule type" value="Genomic_DNA"/>
</dbReference>
<name>A0A9P4YFZ5_9EURO</name>
<feature type="region of interest" description="Disordered" evidence="1">
    <location>
        <begin position="95"/>
        <end position="130"/>
    </location>
</feature>
<reference evidence="2" key="1">
    <citation type="submission" date="2020-03" db="EMBL/GenBank/DDBJ databases">
        <title>Whole Genome Sequence of Trichophyton interdigitale from India.</title>
        <authorList>
            <person name="Kumar P."/>
        </authorList>
    </citation>
    <scope>NUCLEOTIDE SEQUENCE</scope>
    <source>
        <strain evidence="2">UCMS-IGIB-CI14</strain>
    </source>
</reference>
<comment type="caution">
    <text evidence="2">The sequence shown here is derived from an EMBL/GenBank/DDBJ whole genome shotgun (WGS) entry which is preliminary data.</text>
</comment>
<feature type="region of interest" description="Disordered" evidence="1">
    <location>
        <begin position="289"/>
        <end position="486"/>
    </location>
</feature>
<feature type="compositionally biased region" description="Polar residues" evidence="1">
    <location>
        <begin position="1"/>
        <end position="10"/>
    </location>
</feature>
<dbReference type="Pfam" id="PF10446">
    <property type="entry name" value="DUF2457"/>
    <property type="match status" value="1"/>
</dbReference>
<feature type="compositionally biased region" description="Low complexity" evidence="1">
    <location>
        <begin position="45"/>
        <end position="57"/>
    </location>
</feature>
<feature type="compositionally biased region" description="Acidic residues" evidence="1">
    <location>
        <begin position="13"/>
        <end position="24"/>
    </location>
</feature>
<evidence type="ECO:0000313" key="2">
    <source>
        <dbReference type="EMBL" id="KAF3895004.1"/>
    </source>
</evidence>
<proteinExistence type="predicted"/>
<feature type="region of interest" description="Disordered" evidence="1">
    <location>
        <begin position="205"/>
        <end position="267"/>
    </location>
</feature>
<protein>
    <submittedName>
        <fullName evidence="2">Small COPII coat GTPase sar1</fullName>
    </submittedName>
</protein>
<feature type="compositionally biased region" description="Polar residues" evidence="1">
    <location>
        <begin position="97"/>
        <end position="109"/>
    </location>
</feature>
<feature type="compositionally biased region" description="Pro residues" evidence="1">
    <location>
        <begin position="591"/>
        <end position="604"/>
    </location>
</feature>
<feature type="compositionally biased region" description="Acidic residues" evidence="1">
    <location>
        <begin position="324"/>
        <end position="392"/>
    </location>
</feature>
<evidence type="ECO:0000256" key="1">
    <source>
        <dbReference type="SAM" id="MobiDB-lite"/>
    </source>
</evidence>
<organism evidence="2 3">
    <name type="scientific">Trichophyton interdigitale</name>
    <dbReference type="NCBI Taxonomy" id="101480"/>
    <lineage>
        <taxon>Eukaryota</taxon>
        <taxon>Fungi</taxon>
        <taxon>Dikarya</taxon>
        <taxon>Ascomycota</taxon>
        <taxon>Pezizomycotina</taxon>
        <taxon>Eurotiomycetes</taxon>
        <taxon>Eurotiomycetidae</taxon>
        <taxon>Onygenales</taxon>
        <taxon>Arthrodermataceae</taxon>
        <taxon>Trichophyton</taxon>
    </lineage>
</organism>
<feature type="compositionally biased region" description="Basic and acidic residues" evidence="1">
    <location>
        <begin position="205"/>
        <end position="217"/>
    </location>
</feature>
<gene>
    <name evidence="2" type="ORF">GY632_3483</name>
</gene>
<feature type="compositionally biased region" description="Basic and acidic residues" evidence="1">
    <location>
        <begin position="300"/>
        <end position="323"/>
    </location>
</feature>
<feature type="compositionally biased region" description="Polar residues" evidence="1">
    <location>
        <begin position="237"/>
        <end position="253"/>
    </location>
</feature>
<dbReference type="PANTHER" id="PTHR48194">
    <property type="entry name" value="FINGER PROTEIN, PUTATIVE-RELATED"/>
    <property type="match status" value="1"/>
</dbReference>
<feature type="region of interest" description="Disordered" evidence="1">
    <location>
        <begin position="1"/>
        <end position="82"/>
    </location>
</feature>
<evidence type="ECO:0000313" key="3">
    <source>
        <dbReference type="Proteomes" id="UP000749309"/>
    </source>
</evidence>
<feature type="region of interest" description="Disordered" evidence="1">
    <location>
        <begin position="500"/>
        <end position="685"/>
    </location>
</feature>
<sequence length="759" mass="83311">MPIISQTPNMAPTDEDEAAAECDEPPGCRARVSTVRSHSHEHAPTSSNKSTVSISNSRPKVTKESLLTRALLSSPELSPTDRAASGITWRTVPAFSINPNHSGPSTAELTSDGELTTPPRSTTPSPPPPTQFIRPPWVAAEPPSKPVSPVDEHELKLEANLGRKRCITFACANKIDPVDHTQSDPVAAADPPKRKSTIKFACPARPRDTDVDTKDPTHSAIKPSAGIRGSRSPAPRSLQSRYQARSLEVSQTPGIKPPEPAPATGSLKVTGLGKFELSDATRFQEFGSSLEDEDWLNESSDYKQKMTVDDCMRKENVIRKLGEEVEAEAQEEAEEAENDDEDDDENDEDDDENNDDDDEDEDDDDDDDEEEEEEDEDDGNQDLSDDGNETDNEAGFGSSDDEDGESDYAFWTPTTTAATSHSDITIMPPPMKWKESHGSIESLASPGPLDKAPSFEPKRAAAAKEKKSKSTAPSLPDSTDFVCGTLDEDRSIEVAYISRMEERRRQKHIPIPQDIDPSFPTSDIEDEDDEDADDDVSANPTAARKQKTDDDDAVEPPRGRRSSRTTLEKTSKAAAHSPRRLFGHSPRRLRSPPPPGRLRSPPPSRRTSLINPPNLGAGPTAKKIAVALAQRPNRTRTSSLPRTPNPFFARGYSNIYKRTSRSPSPGQKTSTKTKSSPTHTRGPIDIVAGLEKKRQKRKEKFWRQHCRRAAKDQIHSREKMVPGRGAERMKELGIEVAERFRAYGVGVNGGNGPKLVLSI</sequence>
<feature type="compositionally biased region" description="Basic and acidic residues" evidence="1">
    <location>
        <begin position="456"/>
        <end position="465"/>
    </location>
</feature>
<dbReference type="AlphaFoldDB" id="A0A9P4YFZ5"/>
<accession>A0A9P4YFZ5</accession>
<feature type="compositionally biased region" description="Basic residues" evidence="1">
    <location>
        <begin position="577"/>
        <end position="590"/>
    </location>
</feature>
<dbReference type="PANTHER" id="PTHR48194:SF1">
    <property type="entry name" value="INTEGRATOR COMPLEX SUBUNIT 10-LIKE PROTEIN"/>
    <property type="match status" value="1"/>
</dbReference>